<protein>
    <submittedName>
        <fullName evidence="2">Uncharacterized protein</fullName>
    </submittedName>
</protein>
<gene>
    <name evidence="2" type="ORF">ACFFP0_16320</name>
</gene>
<reference evidence="2 3" key="1">
    <citation type="submission" date="2024-09" db="EMBL/GenBank/DDBJ databases">
        <authorList>
            <person name="Sun Q."/>
            <person name="Mori K."/>
        </authorList>
    </citation>
    <scope>NUCLEOTIDE SEQUENCE [LARGE SCALE GENOMIC DNA]</scope>
    <source>
        <strain evidence="2 3">TBRC 4938</strain>
    </source>
</reference>
<sequence>MPGARKINRRPIGSHMARGSDGGFSCYASWGVLQSPLDLTLQKHETCQTGRCFLLLSFFNQLSSEILLQRSNPPDKATFFADKALDSDEIVCSAARII</sequence>
<dbReference type="RefSeq" id="WP_377262722.1">
    <property type="nucleotide sequence ID" value="NZ_JBHMAA010000017.1"/>
</dbReference>
<evidence type="ECO:0000256" key="1">
    <source>
        <dbReference type="SAM" id="MobiDB-lite"/>
    </source>
</evidence>
<keyword evidence="3" id="KW-1185">Reference proteome</keyword>
<evidence type="ECO:0000313" key="2">
    <source>
        <dbReference type="EMBL" id="MFB9950425.1"/>
    </source>
</evidence>
<accession>A0ABV6AM68</accession>
<name>A0ABV6AM68_9HYPH</name>
<organism evidence="2 3">
    <name type="scientific">Rhizobium puerariae</name>
    <dbReference type="NCBI Taxonomy" id="1585791"/>
    <lineage>
        <taxon>Bacteria</taxon>
        <taxon>Pseudomonadati</taxon>
        <taxon>Pseudomonadota</taxon>
        <taxon>Alphaproteobacteria</taxon>
        <taxon>Hyphomicrobiales</taxon>
        <taxon>Rhizobiaceae</taxon>
        <taxon>Rhizobium/Agrobacterium group</taxon>
        <taxon>Rhizobium</taxon>
    </lineage>
</organism>
<dbReference type="Proteomes" id="UP001589692">
    <property type="component" value="Unassembled WGS sequence"/>
</dbReference>
<evidence type="ECO:0000313" key="3">
    <source>
        <dbReference type="Proteomes" id="UP001589692"/>
    </source>
</evidence>
<comment type="caution">
    <text evidence="2">The sequence shown here is derived from an EMBL/GenBank/DDBJ whole genome shotgun (WGS) entry which is preliminary data.</text>
</comment>
<dbReference type="EMBL" id="JBHMAA010000017">
    <property type="protein sequence ID" value="MFB9950425.1"/>
    <property type="molecule type" value="Genomic_DNA"/>
</dbReference>
<proteinExistence type="predicted"/>
<feature type="region of interest" description="Disordered" evidence="1">
    <location>
        <begin position="1"/>
        <end position="20"/>
    </location>
</feature>